<feature type="binding site" evidence="6">
    <location>
        <begin position="592"/>
        <end position="599"/>
    </location>
    <ligand>
        <name>ATP</name>
        <dbReference type="ChEBI" id="CHEBI:30616"/>
    </ligand>
</feature>
<keyword evidence="2" id="KW-0963">Cytoplasm</keyword>
<dbReference type="InterPro" id="IPR027417">
    <property type="entry name" value="P-loop_NTPase"/>
</dbReference>
<keyword evidence="3 6" id="KW-0547">Nucleotide-binding</keyword>
<dbReference type="PANTHER" id="PTHR47969">
    <property type="entry name" value="CHROMOSOME-ASSOCIATED KINESIN KIF4A-RELATED"/>
    <property type="match status" value="1"/>
</dbReference>
<keyword evidence="4 6" id="KW-0067">ATP-binding</keyword>
<dbReference type="InterPro" id="IPR036961">
    <property type="entry name" value="Kinesin_motor_dom_sf"/>
</dbReference>
<dbReference type="OrthoDB" id="3176171at2759"/>
<keyword evidence="10" id="KW-1185">Reference proteome</keyword>
<feature type="domain" description="Kinesin motor" evidence="8">
    <location>
        <begin position="26"/>
        <end position="470"/>
    </location>
</feature>
<dbReference type="PANTHER" id="PTHR47969:SF15">
    <property type="entry name" value="CHROMOSOME-ASSOCIATED KINESIN KIF4A-RELATED"/>
    <property type="match status" value="1"/>
</dbReference>
<dbReference type="GO" id="GO:0005737">
    <property type="term" value="C:cytoplasm"/>
    <property type="evidence" value="ECO:0007669"/>
    <property type="project" value="UniProtKB-SubCell"/>
</dbReference>
<dbReference type="AlphaFoldDB" id="A0A1V9Z5B4"/>
<evidence type="ECO:0000256" key="7">
    <source>
        <dbReference type="SAM" id="Coils"/>
    </source>
</evidence>
<name>A0A1V9Z5B4_9STRA</name>
<dbReference type="Proteomes" id="UP000243217">
    <property type="component" value="Unassembled WGS sequence"/>
</dbReference>
<comment type="caution">
    <text evidence="9">The sequence shown here is derived from an EMBL/GenBank/DDBJ whole genome shotgun (WGS) entry which is preliminary data.</text>
</comment>
<proteinExistence type="inferred from homology"/>
<gene>
    <name evidence="9" type="ORF">THRCLA_08553</name>
</gene>
<dbReference type="InterPro" id="IPR001752">
    <property type="entry name" value="Kinesin_motor_dom"/>
</dbReference>
<keyword evidence="6" id="KW-0505">Motor protein</keyword>
<sequence length="933" mass="103941">FIIKFTMTTEAKQVTKTTTLSKKDKRVKVYLRIRPLVESELERNDTELLLEQPQSSVLNLTTPPTPNDEIEFVEILDGIMVPKSKPKRTRTFTNLSGVFREETTNEQIYDNVVAPLVQETFNGRTACCFAYGHTGSGKTHTILGYENDIGLYRRATAELFELIQKEDMGDLLYIQVRFNEIYNGEVYDLLNDRAKCFVREDGDGKVHIRSATTLSDEGHVQTTSSTIRTASNQEELIAIVNSGLEARRTGHSNVHLASSRSHAVLELEIVSKYLLDLRQARQQANAATTSVGHERDSLKMEIFVRQHEKVEGKWVRKPNAKGSTQDEVDLLEDMVKQLKSMKRQNEEMDKELKDLLGKFTTLGGALVFVDLAGSEYAGSATDGIVKTETEQNECREINKSLSALQACFRAQAKNLAHSSTYRSSKLTMVLRDHLQSTGSTTRMIATLSPSSVYASQTIQTLRYAQMVGQATIFIIIQLPMRQSKSLKRVQVYVRVRPLVASEVNDSLLILDEPSINELKVTTPPSELDDIHFVEVLDGMKVPKSKPVKSRTFRGLSGKFFEDINNAQVYDTVMAPLIKETVCGRTGCCFAYGHTGSGKTHTILGTDSEIGLYRLASMDLFVAVKSSNQQIVDHIDKLHVQVRFNEIYNGEVYDLLNEREKCFVREDELGKVHIRSATTKSDDGLVYTSSSTVMRAANHEELIDIVNQGIQARKVGHSNVHLASSRSHAVLEIEIVTDRLLALRNELEEMQAQTTAIGHKRDTLDMSIFLRQHEQIEGKWTARQDAVPTTPEESQMLEDLGAELLQMQEAMQIKLASLNAMQGKHGCAGGALVFVDLAGSEHAGSAKDGIVKTETEQNECREINKSLSALQGCFRAQAKNLGSSTTYRSSKLTMVLRDHLRSAGSTTCMIATLSPSSAFTSQTIQTLQYAQMSA</sequence>
<evidence type="ECO:0000313" key="10">
    <source>
        <dbReference type="Proteomes" id="UP000243217"/>
    </source>
</evidence>
<dbReference type="InterPro" id="IPR027640">
    <property type="entry name" value="Kinesin-like_fam"/>
</dbReference>
<dbReference type="EMBL" id="JNBS01002280">
    <property type="protein sequence ID" value="OQR93097.1"/>
    <property type="molecule type" value="Genomic_DNA"/>
</dbReference>
<comment type="subcellular location">
    <subcellularLocation>
        <location evidence="1">Cytoplasm</location>
    </subcellularLocation>
</comment>
<evidence type="ECO:0000256" key="4">
    <source>
        <dbReference type="ARBA" id="ARBA00022840"/>
    </source>
</evidence>
<organism evidence="9 10">
    <name type="scientific">Thraustotheca clavata</name>
    <dbReference type="NCBI Taxonomy" id="74557"/>
    <lineage>
        <taxon>Eukaryota</taxon>
        <taxon>Sar</taxon>
        <taxon>Stramenopiles</taxon>
        <taxon>Oomycota</taxon>
        <taxon>Saprolegniomycetes</taxon>
        <taxon>Saprolegniales</taxon>
        <taxon>Achlyaceae</taxon>
        <taxon>Thraustotheca</taxon>
    </lineage>
</organism>
<dbReference type="PROSITE" id="PS50067">
    <property type="entry name" value="KINESIN_MOTOR_2"/>
    <property type="match status" value="2"/>
</dbReference>
<evidence type="ECO:0000259" key="8">
    <source>
        <dbReference type="PROSITE" id="PS50067"/>
    </source>
</evidence>
<protein>
    <recommendedName>
        <fullName evidence="8">Kinesin motor domain-containing protein</fullName>
    </recommendedName>
</protein>
<accession>A0A1V9Z5B4</accession>
<evidence type="ECO:0000256" key="6">
    <source>
        <dbReference type="PROSITE-ProRule" id="PRU00283"/>
    </source>
</evidence>
<evidence type="ECO:0000256" key="2">
    <source>
        <dbReference type="ARBA" id="ARBA00022490"/>
    </source>
</evidence>
<dbReference type="SUPFAM" id="SSF52540">
    <property type="entry name" value="P-loop containing nucleoside triphosphate hydrolases"/>
    <property type="match status" value="2"/>
</dbReference>
<dbReference type="GO" id="GO:0005524">
    <property type="term" value="F:ATP binding"/>
    <property type="evidence" value="ECO:0007669"/>
    <property type="project" value="UniProtKB-UniRule"/>
</dbReference>
<dbReference type="PRINTS" id="PR00380">
    <property type="entry name" value="KINESINHEAVY"/>
</dbReference>
<dbReference type="GO" id="GO:0005875">
    <property type="term" value="C:microtubule associated complex"/>
    <property type="evidence" value="ECO:0007669"/>
    <property type="project" value="TreeGrafter"/>
</dbReference>
<feature type="non-terminal residue" evidence="9">
    <location>
        <position position="1"/>
    </location>
</feature>
<reference evidence="9 10" key="1">
    <citation type="journal article" date="2014" name="Genome Biol. Evol.">
        <title>The secreted proteins of Achlya hypogyna and Thraustotheca clavata identify the ancestral oomycete secretome and reveal gene acquisitions by horizontal gene transfer.</title>
        <authorList>
            <person name="Misner I."/>
            <person name="Blouin N."/>
            <person name="Leonard G."/>
            <person name="Richards T.A."/>
            <person name="Lane C.E."/>
        </authorList>
    </citation>
    <scope>NUCLEOTIDE SEQUENCE [LARGE SCALE GENOMIC DNA]</scope>
    <source>
        <strain evidence="9 10">ATCC 34112</strain>
    </source>
</reference>
<dbReference type="GO" id="GO:0007018">
    <property type="term" value="P:microtubule-based movement"/>
    <property type="evidence" value="ECO:0007669"/>
    <property type="project" value="InterPro"/>
</dbReference>
<dbReference type="STRING" id="74557.A0A1V9Z5B4"/>
<dbReference type="GO" id="GO:0051231">
    <property type="term" value="P:spindle elongation"/>
    <property type="evidence" value="ECO:0007669"/>
    <property type="project" value="TreeGrafter"/>
</dbReference>
<dbReference type="GO" id="GO:0003777">
    <property type="term" value="F:microtubule motor activity"/>
    <property type="evidence" value="ECO:0007669"/>
    <property type="project" value="InterPro"/>
</dbReference>
<feature type="binding site" evidence="6">
    <location>
        <begin position="132"/>
        <end position="139"/>
    </location>
    <ligand>
        <name>ATP</name>
        <dbReference type="ChEBI" id="CHEBI:30616"/>
    </ligand>
</feature>
<dbReference type="Pfam" id="PF00225">
    <property type="entry name" value="Kinesin"/>
    <property type="match status" value="4"/>
</dbReference>
<dbReference type="Gene3D" id="3.40.850.10">
    <property type="entry name" value="Kinesin motor domain"/>
    <property type="match status" value="2"/>
</dbReference>
<evidence type="ECO:0000256" key="3">
    <source>
        <dbReference type="ARBA" id="ARBA00022741"/>
    </source>
</evidence>
<evidence type="ECO:0000313" key="9">
    <source>
        <dbReference type="EMBL" id="OQR93097.1"/>
    </source>
</evidence>
<dbReference type="GO" id="GO:0007052">
    <property type="term" value="P:mitotic spindle organization"/>
    <property type="evidence" value="ECO:0007669"/>
    <property type="project" value="TreeGrafter"/>
</dbReference>
<feature type="coiled-coil region" evidence="7">
    <location>
        <begin position="328"/>
        <end position="358"/>
    </location>
</feature>
<feature type="domain" description="Kinesin motor" evidence="8">
    <location>
        <begin position="488"/>
        <end position="933"/>
    </location>
</feature>
<dbReference type="SMART" id="SM00129">
    <property type="entry name" value="KISc"/>
    <property type="match status" value="2"/>
</dbReference>
<evidence type="ECO:0000256" key="1">
    <source>
        <dbReference type="ARBA" id="ARBA00004496"/>
    </source>
</evidence>
<comment type="similarity">
    <text evidence="6">Belongs to the TRAFAC class myosin-kinesin ATPase superfamily. Kinesin family.</text>
</comment>
<dbReference type="GO" id="GO:0008017">
    <property type="term" value="F:microtubule binding"/>
    <property type="evidence" value="ECO:0007669"/>
    <property type="project" value="InterPro"/>
</dbReference>
<keyword evidence="5 7" id="KW-0175">Coiled coil</keyword>
<evidence type="ECO:0000256" key="5">
    <source>
        <dbReference type="ARBA" id="ARBA00023054"/>
    </source>
</evidence>